<protein>
    <submittedName>
        <fullName evidence="1">Uncharacterized protein</fullName>
    </submittedName>
</protein>
<sequence>MEQSKFILIQKMTKLGNGELLSSSSNF</sequence>
<proteinExistence type="predicted"/>
<reference evidence="1" key="2">
    <citation type="journal article" date="2015" name="Data Brief">
        <title>Shoot transcriptome of the giant reed, Arundo donax.</title>
        <authorList>
            <person name="Barrero R.A."/>
            <person name="Guerrero F.D."/>
            <person name="Moolhuijzen P."/>
            <person name="Goolsby J.A."/>
            <person name="Tidwell J."/>
            <person name="Bellgard S.E."/>
            <person name="Bellgard M.I."/>
        </authorList>
    </citation>
    <scope>NUCLEOTIDE SEQUENCE</scope>
    <source>
        <tissue evidence="1">Shoot tissue taken approximately 20 cm above the soil surface</tissue>
    </source>
</reference>
<dbReference type="AlphaFoldDB" id="A0A0A9E2F8"/>
<reference evidence="1" key="1">
    <citation type="submission" date="2014-09" db="EMBL/GenBank/DDBJ databases">
        <authorList>
            <person name="Magalhaes I.L.F."/>
            <person name="Oliveira U."/>
            <person name="Santos F.R."/>
            <person name="Vidigal T.H.D.A."/>
            <person name="Brescovit A.D."/>
            <person name="Santos A.J."/>
        </authorList>
    </citation>
    <scope>NUCLEOTIDE SEQUENCE</scope>
    <source>
        <tissue evidence="1">Shoot tissue taken approximately 20 cm above the soil surface</tissue>
    </source>
</reference>
<name>A0A0A9E2F8_ARUDO</name>
<evidence type="ECO:0000313" key="1">
    <source>
        <dbReference type="EMBL" id="JAD93203.1"/>
    </source>
</evidence>
<dbReference type="EMBL" id="GBRH01204692">
    <property type="protein sequence ID" value="JAD93203.1"/>
    <property type="molecule type" value="Transcribed_RNA"/>
</dbReference>
<accession>A0A0A9E2F8</accession>
<organism evidence="1">
    <name type="scientific">Arundo donax</name>
    <name type="common">Giant reed</name>
    <name type="synonym">Donax arundinaceus</name>
    <dbReference type="NCBI Taxonomy" id="35708"/>
    <lineage>
        <taxon>Eukaryota</taxon>
        <taxon>Viridiplantae</taxon>
        <taxon>Streptophyta</taxon>
        <taxon>Embryophyta</taxon>
        <taxon>Tracheophyta</taxon>
        <taxon>Spermatophyta</taxon>
        <taxon>Magnoliopsida</taxon>
        <taxon>Liliopsida</taxon>
        <taxon>Poales</taxon>
        <taxon>Poaceae</taxon>
        <taxon>PACMAD clade</taxon>
        <taxon>Arundinoideae</taxon>
        <taxon>Arundineae</taxon>
        <taxon>Arundo</taxon>
    </lineage>
</organism>